<evidence type="ECO:0000313" key="2">
    <source>
        <dbReference type="EMBL" id="GJT41447.1"/>
    </source>
</evidence>
<comment type="caution">
    <text evidence="2">The sequence shown here is derived from an EMBL/GenBank/DDBJ whole genome shotgun (WGS) entry which is preliminary data.</text>
</comment>
<proteinExistence type="predicted"/>
<dbReference type="EMBL" id="BQNB010015563">
    <property type="protein sequence ID" value="GJT41447.1"/>
    <property type="molecule type" value="Genomic_DNA"/>
</dbReference>
<gene>
    <name evidence="2" type="ORF">Tco_0941312</name>
</gene>
<reference evidence="2" key="1">
    <citation type="journal article" date="2022" name="Int. J. Mol. Sci.">
        <title>Draft Genome of Tanacetum Coccineum: Genomic Comparison of Closely Related Tanacetum-Family Plants.</title>
        <authorList>
            <person name="Yamashiro T."/>
            <person name="Shiraishi A."/>
            <person name="Nakayama K."/>
            <person name="Satake H."/>
        </authorList>
    </citation>
    <scope>NUCLEOTIDE SEQUENCE</scope>
</reference>
<feature type="region of interest" description="Disordered" evidence="1">
    <location>
        <begin position="163"/>
        <end position="187"/>
    </location>
</feature>
<keyword evidence="3" id="KW-1185">Reference proteome</keyword>
<reference evidence="2" key="2">
    <citation type="submission" date="2022-01" db="EMBL/GenBank/DDBJ databases">
        <authorList>
            <person name="Yamashiro T."/>
            <person name="Shiraishi A."/>
            <person name="Satake H."/>
            <person name="Nakayama K."/>
        </authorList>
    </citation>
    <scope>NUCLEOTIDE SEQUENCE</scope>
</reference>
<dbReference type="Proteomes" id="UP001151760">
    <property type="component" value="Unassembled WGS sequence"/>
</dbReference>
<sequence>MINFAPILGYGDLNQGNVTIKRVYYVEGLNHNLFSVGQFCDADLEVAFRKSTCFVRDLQGNDLLTEARVLEQDNSMLISKKKALNIRLPLLEHLNRMVLSKDETALLLRLHEQCSQLLSFHYHFGLKVMIRDDDDDEGGGSGSSVVSAVVGWLSRDSSRRERGRRRVEAHGCGDRVDRSEGSTFGLG</sequence>
<evidence type="ECO:0008006" key="4">
    <source>
        <dbReference type="Google" id="ProtNLM"/>
    </source>
</evidence>
<feature type="compositionally biased region" description="Basic and acidic residues" evidence="1">
    <location>
        <begin position="163"/>
        <end position="180"/>
    </location>
</feature>
<accession>A0ABQ5DSW4</accession>
<evidence type="ECO:0000313" key="3">
    <source>
        <dbReference type="Proteomes" id="UP001151760"/>
    </source>
</evidence>
<name>A0ABQ5DSW4_9ASTR</name>
<evidence type="ECO:0000256" key="1">
    <source>
        <dbReference type="SAM" id="MobiDB-lite"/>
    </source>
</evidence>
<organism evidence="2 3">
    <name type="scientific">Tanacetum coccineum</name>
    <dbReference type="NCBI Taxonomy" id="301880"/>
    <lineage>
        <taxon>Eukaryota</taxon>
        <taxon>Viridiplantae</taxon>
        <taxon>Streptophyta</taxon>
        <taxon>Embryophyta</taxon>
        <taxon>Tracheophyta</taxon>
        <taxon>Spermatophyta</taxon>
        <taxon>Magnoliopsida</taxon>
        <taxon>eudicotyledons</taxon>
        <taxon>Gunneridae</taxon>
        <taxon>Pentapetalae</taxon>
        <taxon>asterids</taxon>
        <taxon>campanulids</taxon>
        <taxon>Asterales</taxon>
        <taxon>Asteraceae</taxon>
        <taxon>Asteroideae</taxon>
        <taxon>Anthemideae</taxon>
        <taxon>Anthemidinae</taxon>
        <taxon>Tanacetum</taxon>
    </lineage>
</organism>
<protein>
    <recommendedName>
        <fullName evidence="4">Integrase, catalytic region, zinc finger, CCHC-type, peptidase aspartic, catalytic</fullName>
    </recommendedName>
</protein>